<protein>
    <submittedName>
        <fullName evidence="1">ATP-binding protein</fullName>
    </submittedName>
</protein>
<evidence type="ECO:0000313" key="2">
    <source>
        <dbReference type="Proteomes" id="UP001212498"/>
    </source>
</evidence>
<comment type="caution">
    <text evidence="1">The sequence shown here is derived from an EMBL/GenBank/DDBJ whole genome shotgun (WGS) entry which is preliminary data.</text>
</comment>
<keyword evidence="2" id="KW-1185">Reference proteome</keyword>
<sequence>MLSGPEADFSSLGQRLEAARDRAFVGREEEQALFRSALGTDRSFMVLFVHGSGGIGKSALLRRFGAEAAAAGRPVVTVDGHTVDPSPGGFEAEAGQVLTVERGVLLVDTFERCQGLEGWLRERFLPRVPAAALVVVAGRNPPDLRWQADPGWAEVLRVIRLRTLAPQEAMALIDARGVAADLREPLLAFAGGHPLALCLGAAVAAKDERASARWTLDKDIPEELAETLLDQLVGEVPSAAHRHALEVCAHAHATTEELLRAVLPDHPKPLFDWLRRLPFIESGRHGLFPHDVVRDALEADLRWRDPEGYADMHHRIHAHLAAQVRAAAGQDTLTAMGSLFFLHRHDGVTSKFQNWRGDGEVHEEAFNPEDRDEVLRMAAEAEGEASASDAAYWIDRQPEGFWVHRRTETGEPVALMSWVRVSGPAEPDADCPLIAAAWRHVEETAPPRPGEHIALARAWVLPPFHGRSPVMDLVQWRAVGECLRSDRLAWTFLVMRDPDSWRRYLGHYDMHDLGARIPLGRETFGLFAHDWRTITPEAWLERMSTRGLGLRRPASPQGKELAVLARTDFDAAVRDALRNVSRPDALAGNALARCRLVAVHPERDPARAVRDLLEQAVEQVRQDPRADRFHRALATTYFGRVPTQEAAAERLGLPFSTYRRHLAAGLERVAEILWHQEVFGARPDA</sequence>
<evidence type="ECO:0000313" key="1">
    <source>
        <dbReference type="EMBL" id="MDA0646160.1"/>
    </source>
</evidence>
<gene>
    <name evidence="1" type="ORF">OUY24_36505</name>
</gene>
<dbReference type="GO" id="GO:0005524">
    <property type="term" value="F:ATP binding"/>
    <property type="evidence" value="ECO:0007669"/>
    <property type="project" value="UniProtKB-KW"/>
</dbReference>
<dbReference type="RefSeq" id="WP_271279557.1">
    <property type="nucleotide sequence ID" value="NZ_BAABFD010000015.1"/>
</dbReference>
<keyword evidence="1" id="KW-0067">ATP-binding</keyword>
<dbReference type="Proteomes" id="UP001212498">
    <property type="component" value="Unassembled WGS sequence"/>
</dbReference>
<reference evidence="1 2" key="1">
    <citation type="submission" date="2022-11" db="EMBL/GenBank/DDBJ databases">
        <title>Nonomuraea corallina sp. nov., a new species of the genus Nonomuraea isolated from sea side sediment in Thai sea.</title>
        <authorList>
            <person name="Ngamcharungchit C."/>
            <person name="Matsumoto A."/>
            <person name="Suriyachadkun C."/>
            <person name="Panbangred W."/>
            <person name="Inahashi Y."/>
            <person name="Intra B."/>
        </authorList>
    </citation>
    <scope>NUCLEOTIDE SEQUENCE [LARGE SCALE GENOMIC DNA]</scope>
    <source>
        <strain evidence="1 2">DSM 43553</strain>
    </source>
</reference>
<dbReference type="SUPFAM" id="SSF52540">
    <property type="entry name" value="P-loop containing nucleoside triphosphate hydrolases"/>
    <property type="match status" value="1"/>
</dbReference>
<proteinExistence type="predicted"/>
<dbReference type="InterPro" id="IPR027417">
    <property type="entry name" value="P-loop_NTPase"/>
</dbReference>
<keyword evidence="1" id="KW-0547">Nucleotide-binding</keyword>
<dbReference type="EMBL" id="JAPNUD010000176">
    <property type="protein sequence ID" value="MDA0646160.1"/>
    <property type="molecule type" value="Genomic_DNA"/>
</dbReference>
<accession>A0ABT4TAI8</accession>
<organism evidence="1 2">
    <name type="scientific">Nonomuraea ferruginea</name>
    <dbReference type="NCBI Taxonomy" id="46174"/>
    <lineage>
        <taxon>Bacteria</taxon>
        <taxon>Bacillati</taxon>
        <taxon>Actinomycetota</taxon>
        <taxon>Actinomycetes</taxon>
        <taxon>Streptosporangiales</taxon>
        <taxon>Streptosporangiaceae</taxon>
        <taxon>Nonomuraea</taxon>
    </lineage>
</organism>
<name>A0ABT4TAI8_9ACTN</name>